<evidence type="ECO:0000313" key="3">
    <source>
        <dbReference type="Proteomes" id="UP000614601"/>
    </source>
</evidence>
<protein>
    <recommendedName>
        <fullName evidence="1">ELMO domain-containing protein</fullName>
    </recommendedName>
</protein>
<dbReference type="Proteomes" id="UP000614601">
    <property type="component" value="Unassembled WGS sequence"/>
</dbReference>
<sequence length="302" mass="35464">MIDLGSLFLAVKQFIINSLINAIEYFLGPYSLRSLALDNHLNESERLERVEWALRRNSSARLRNYDWESGNETEEAEGLLEDEVSDNEYRNHLAKKLSNPLRILKGYKKLCQEVEERRSELYDSENEKHEKKLFKLWKLLKPEEELEARKTKKWQDIGFQGDDPATDFRGMGVLGLDQLIFFAQFDVEKCQKVLEISKDPILGFPFAIAGITFTALCRQFLKDELLKNHFVNSCHRPPTIDNFHQVYCRLFSLFGDYWIYKHPESVMQFNQVKEQFILLLTQYLRSSESNLMEVHQVEGIIA</sequence>
<dbReference type="GO" id="GO:0005096">
    <property type="term" value="F:GTPase activator activity"/>
    <property type="evidence" value="ECO:0007669"/>
    <property type="project" value="TreeGrafter"/>
</dbReference>
<dbReference type="Pfam" id="PF04727">
    <property type="entry name" value="ELMO_CED12"/>
    <property type="match status" value="1"/>
</dbReference>
<evidence type="ECO:0000259" key="1">
    <source>
        <dbReference type="PROSITE" id="PS51335"/>
    </source>
</evidence>
<keyword evidence="3" id="KW-1185">Reference proteome</keyword>
<accession>A0A811LN53</accession>
<dbReference type="InterPro" id="IPR050868">
    <property type="entry name" value="ELMO_domain-containing"/>
</dbReference>
<dbReference type="PROSITE" id="PS51335">
    <property type="entry name" value="ELMO"/>
    <property type="match status" value="1"/>
</dbReference>
<dbReference type="PANTHER" id="PTHR12771:SF51">
    <property type="entry name" value="LD01482P"/>
    <property type="match status" value="1"/>
</dbReference>
<dbReference type="EMBL" id="CAJFDH010000006">
    <property type="protein sequence ID" value="CAD5229520.1"/>
    <property type="molecule type" value="Genomic_DNA"/>
</dbReference>
<dbReference type="PANTHER" id="PTHR12771">
    <property type="entry name" value="ENGULFMENT AND CELL MOTILITY"/>
    <property type="match status" value="1"/>
</dbReference>
<dbReference type="Proteomes" id="UP000783686">
    <property type="component" value="Unassembled WGS sequence"/>
</dbReference>
<reference evidence="2" key="1">
    <citation type="submission" date="2020-09" db="EMBL/GenBank/DDBJ databases">
        <authorList>
            <person name="Kikuchi T."/>
        </authorList>
    </citation>
    <scope>NUCLEOTIDE SEQUENCE</scope>
    <source>
        <strain evidence="2">SH1</strain>
    </source>
</reference>
<gene>
    <name evidence="2" type="ORF">BOKJ2_LOCUS13579</name>
</gene>
<dbReference type="OrthoDB" id="67155at2759"/>
<dbReference type="InterPro" id="IPR006816">
    <property type="entry name" value="ELMO_dom"/>
</dbReference>
<name>A0A811LN53_9BILA</name>
<dbReference type="AlphaFoldDB" id="A0A811LN53"/>
<proteinExistence type="predicted"/>
<dbReference type="EMBL" id="CAJFCW020000006">
    <property type="protein sequence ID" value="CAG9126866.1"/>
    <property type="molecule type" value="Genomic_DNA"/>
</dbReference>
<organism evidence="2 3">
    <name type="scientific">Bursaphelenchus okinawaensis</name>
    <dbReference type="NCBI Taxonomy" id="465554"/>
    <lineage>
        <taxon>Eukaryota</taxon>
        <taxon>Metazoa</taxon>
        <taxon>Ecdysozoa</taxon>
        <taxon>Nematoda</taxon>
        <taxon>Chromadorea</taxon>
        <taxon>Rhabditida</taxon>
        <taxon>Tylenchina</taxon>
        <taxon>Tylenchomorpha</taxon>
        <taxon>Aphelenchoidea</taxon>
        <taxon>Aphelenchoididae</taxon>
        <taxon>Bursaphelenchus</taxon>
    </lineage>
</organism>
<feature type="domain" description="ELMO" evidence="1">
    <location>
        <begin position="128"/>
        <end position="284"/>
    </location>
</feature>
<comment type="caution">
    <text evidence="2">The sequence shown here is derived from an EMBL/GenBank/DDBJ whole genome shotgun (WGS) entry which is preliminary data.</text>
</comment>
<evidence type="ECO:0000313" key="2">
    <source>
        <dbReference type="EMBL" id="CAD5229520.1"/>
    </source>
</evidence>